<dbReference type="EMBL" id="GBXM01050570">
    <property type="protein sequence ID" value="JAH58007.1"/>
    <property type="molecule type" value="Transcribed_RNA"/>
</dbReference>
<proteinExistence type="predicted"/>
<name>A0A0E9TX14_ANGAN</name>
<reference evidence="1" key="1">
    <citation type="submission" date="2014-11" db="EMBL/GenBank/DDBJ databases">
        <authorList>
            <person name="Amaro Gonzalez C."/>
        </authorList>
    </citation>
    <scope>NUCLEOTIDE SEQUENCE</scope>
</reference>
<organism evidence="1">
    <name type="scientific">Anguilla anguilla</name>
    <name type="common">European freshwater eel</name>
    <name type="synonym">Muraena anguilla</name>
    <dbReference type="NCBI Taxonomy" id="7936"/>
    <lineage>
        <taxon>Eukaryota</taxon>
        <taxon>Metazoa</taxon>
        <taxon>Chordata</taxon>
        <taxon>Craniata</taxon>
        <taxon>Vertebrata</taxon>
        <taxon>Euteleostomi</taxon>
        <taxon>Actinopterygii</taxon>
        <taxon>Neopterygii</taxon>
        <taxon>Teleostei</taxon>
        <taxon>Anguilliformes</taxon>
        <taxon>Anguillidae</taxon>
        <taxon>Anguilla</taxon>
    </lineage>
</organism>
<reference evidence="1" key="2">
    <citation type="journal article" date="2015" name="Fish Shellfish Immunol.">
        <title>Early steps in the European eel (Anguilla anguilla)-Vibrio vulnificus interaction in the gills: Role of the RtxA13 toxin.</title>
        <authorList>
            <person name="Callol A."/>
            <person name="Pajuelo D."/>
            <person name="Ebbesson L."/>
            <person name="Teles M."/>
            <person name="MacKenzie S."/>
            <person name="Amaro C."/>
        </authorList>
    </citation>
    <scope>NUCLEOTIDE SEQUENCE</scope>
</reference>
<accession>A0A0E9TX14</accession>
<protein>
    <submittedName>
        <fullName evidence="1">Uncharacterized protein</fullName>
    </submittedName>
</protein>
<evidence type="ECO:0000313" key="1">
    <source>
        <dbReference type="EMBL" id="JAH58007.1"/>
    </source>
</evidence>
<sequence>MNILTKRTFGGLISF</sequence>